<dbReference type="EMBL" id="OC000351">
    <property type="protein sequence ID" value="CAD7257012.1"/>
    <property type="molecule type" value="Genomic_DNA"/>
</dbReference>
<protein>
    <submittedName>
        <fullName evidence="1">Uncharacterized protein</fullName>
    </submittedName>
</protein>
<reference evidence="1" key="1">
    <citation type="submission" date="2020-11" db="EMBL/GenBank/DDBJ databases">
        <authorList>
            <person name="Tran Van P."/>
        </authorList>
    </citation>
    <scope>NUCLEOTIDE SEQUENCE</scope>
</reference>
<organism evidence="1">
    <name type="scientific">Timema shepardi</name>
    <name type="common">Walking stick</name>
    <dbReference type="NCBI Taxonomy" id="629360"/>
    <lineage>
        <taxon>Eukaryota</taxon>
        <taxon>Metazoa</taxon>
        <taxon>Ecdysozoa</taxon>
        <taxon>Arthropoda</taxon>
        <taxon>Hexapoda</taxon>
        <taxon>Insecta</taxon>
        <taxon>Pterygota</taxon>
        <taxon>Neoptera</taxon>
        <taxon>Polyneoptera</taxon>
        <taxon>Phasmatodea</taxon>
        <taxon>Timematodea</taxon>
        <taxon>Timematoidea</taxon>
        <taxon>Timematidae</taxon>
        <taxon>Timema</taxon>
    </lineage>
</organism>
<proteinExistence type="predicted"/>
<name>A0A7R9AM99_TIMSH</name>
<accession>A0A7R9AM99</accession>
<gene>
    <name evidence="1" type="ORF">TSIB3V08_LOCUS1287</name>
</gene>
<evidence type="ECO:0000313" key="1">
    <source>
        <dbReference type="EMBL" id="CAD7257012.1"/>
    </source>
</evidence>
<sequence>MISLHIYTHFQPYKDLNQDLLAPVKPDETHVHVNGATGALFNSFNNKSTNQTHVKPRIWKIV</sequence>
<dbReference type="AlphaFoldDB" id="A0A7R9AM99"/>